<reference evidence="1" key="1">
    <citation type="submission" date="2021-01" db="EMBL/GenBank/DDBJ databases">
        <authorList>
            <consortium name="Genoscope - CEA"/>
            <person name="William W."/>
        </authorList>
    </citation>
    <scope>NUCLEOTIDE SEQUENCE</scope>
</reference>
<evidence type="ECO:0000313" key="2">
    <source>
        <dbReference type="Proteomes" id="UP000692954"/>
    </source>
</evidence>
<name>A0A8S1R5J1_9CILI</name>
<keyword evidence="2" id="KW-1185">Reference proteome</keyword>
<accession>A0A8S1R5J1</accession>
<evidence type="ECO:0000313" key="1">
    <source>
        <dbReference type="EMBL" id="CAD8122909.1"/>
    </source>
</evidence>
<gene>
    <name evidence="1" type="ORF">PSON_ATCC_30995.1.T1410072</name>
</gene>
<dbReference type="AlphaFoldDB" id="A0A8S1R5J1"/>
<organism evidence="1 2">
    <name type="scientific">Paramecium sonneborni</name>
    <dbReference type="NCBI Taxonomy" id="65129"/>
    <lineage>
        <taxon>Eukaryota</taxon>
        <taxon>Sar</taxon>
        <taxon>Alveolata</taxon>
        <taxon>Ciliophora</taxon>
        <taxon>Intramacronucleata</taxon>
        <taxon>Oligohymenophorea</taxon>
        <taxon>Peniculida</taxon>
        <taxon>Parameciidae</taxon>
        <taxon>Paramecium</taxon>
    </lineage>
</organism>
<comment type="caution">
    <text evidence="1">The sequence shown here is derived from an EMBL/GenBank/DDBJ whole genome shotgun (WGS) entry which is preliminary data.</text>
</comment>
<dbReference type="EMBL" id="CAJJDN010000141">
    <property type="protein sequence ID" value="CAD8122909.1"/>
    <property type="molecule type" value="Genomic_DNA"/>
</dbReference>
<dbReference type="Proteomes" id="UP000692954">
    <property type="component" value="Unassembled WGS sequence"/>
</dbReference>
<proteinExistence type="predicted"/>
<protein>
    <submittedName>
        <fullName evidence="1">Uncharacterized protein</fullName>
    </submittedName>
</protein>
<sequence>MIQLKLSQFQQNQQNTGCREHFNLQGFQLIILFKSQLNRSRFKKYNSFLKNNIKMISKQTGIFSSYQTFQKQSIQRKNPEQSSLNQMKMKFQKNVVKEHLIKLSFAKYHIYILINLLLTNLFYNKSYQKQNKPKLSLNHQLEI</sequence>